<evidence type="ECO:0000313" key="4">
    <source>
        <dbReference type="Proteomes" id="UP001500466"/>
    </source>
</evidence>
<evidence type="ECO:0000313" key="3">
    <source>
        <dbReference type="EMBL" id="GAA4950205.1"/>
    </source>
</evidence>
<keyword evidence="2" id="KW-0472">Membrane</keyword>
<feature type="transmembrane region" description="Helical" evidence="2">
    <location>
        <begin position="61"/>
        <end position="81"/>
    </location>
</feature>
<evidence type="ECO:0000256" key="1">
    <source>
        <dbReference type="SAM" id="MobiDB-lite"/>
    </source>
</evidence>
<feature type="compositionally biased region" description="Low complexity" evidence="1">
    <location>
        <begin position="144"/>
        <end position="154"/>
    </location>
</feature>
<dbReference type="Proteomes" id="UP001500466">
    <property type="component" value="Unassembled WGS sequence"/>
</dbReference>
<reference evidence="4" key="1">
    <citation type="journal article" date="2019" name="Int. J. Syst. Evol. Microbiol.">
        <title>The Global Catalogue of Microorganisms (GCM) 10K type strain sequencing project: providing services to taxonomists for standard genome sequencing and annotation.</title>
        <authorList>
            <consortium name="The Broad Institute Genomics Platform"/>
            <consortium name="The Broad Institute Genome Sequencing Center for Infectious Disease"/>
            <person name="Wu L."/>
            <person name="Ma J."/>
        </authorList>
    </citation>
    <scope>NUCLEOTIDE SEQUENCE [LARGE SCALE GENOMIC DNA]</scope>
    <source>
        <strain evidence="4">JCM 17986</strain>
    </source>
</reference>
<name>A0ABP9GQE8_9ACTN</name>
<feature type="compositionally biased region" description="Low complexity" evidence="1">
    <location>
        <begin position="161"/>
        <end position="176"/>
    </location>
</feature>
<proteinExistence type="predicted"/>
<feature type="compositionally biased region" description="Low complexity" evidence="1">
    <location>
        <begin position="85"/>
        <end position="131"/>
    </location>
</feature>
<keyword evidence="2" id="KW-0812">Transmembrane</keyword>
<feature type="region of interest" description="Disordered" evidence="1">
    <location>
        <begin position="85"/>
        <end position="207"/>
    </location>
</feature>
<accession>A0ABP9GQE8</accession>
<dbReference type="RefSeq" id="WP_345673871.1">
    <property type="nucleotide sequence ID" value="NZ_BAABHS010000002.1"/>
</dbReference>
<gene>
    <name evidence="3" type="ORF">GCM10023205_08510</name>
</gene>
<comment type="caution">
    <text evidence="3">The sequence shown here is derived from an EMBL/GenBank/DDBJ whole genome shotgun (WGS) entry which is preliminary data.</text>
</comment>
<keyword evidence="4" id="KW-1185">Reference proteome</keyword>
<protein>
    <submittedName>
        <fullName evidence="3">Uncharacterized protein</fullName>
    </submittedName>
</protein>
<sequence length="345" mass="35347">MNHPDDLHGIDRTEQDSDDMHAHRLLGIAGDSLPIPYGSASTAQVDAVLRHAGRIRRRRRFALVGGSAVAVAAVALGTALMPRADGSSSALGDPPASSASPSAAASAAPSATARTGTPSPSASATGAPRSGLHGNGDDPEPPHTSARPTTTPKTASPPPSKTATTTGTPSTAGPAALVNSLLPAGTGTVRREADRVTPSYTPNPMSGRYLLTKNGKTAYLDITVVDKKVNADQPRPTMAQERATNHCEDFGIVAPNTDCAHVTLPDGSLLSTFSAPGNQQEPGSDHVSGPGYDAWIIYPNGNQVEIYASSGITGPGGLGPRYDQPPLTKDQLASLVKSGAWFKSS</sequence>
<evidence type="ECO:0000256" key="2">
    <source>
        <dbReference type="SAM" id="Phobius"/>
    </source>
</evidence>
<dbReference type="EMBL" id="BAABHS010000002">
    <property type="protein sequence ID" value="GAA4950205.1"/>
    <property type="molecule type" value="Genomic_DNA"/>
</dbReference>
<keyword evidence="2" id="KW-1133">Transmembrane helix</keyword>
<organism evidence="3 4">
    <name type="scientific">Yinghuangia aomiensis</name>
    <dbReference type="NCBI Taxonomy" id="676205"/>
    <lineage>
        <taxon>Bacteria</taxon>
        <taxon>Bacillati</taxon>
        <taxon>Actinomycetota</taxon>
        <taxon>Actinomycetes</taxon>
        <taxon>Kitasatosporales</taxon>
        <taxon>Streptomycetaceae</taxon>
        <taxon>Yinghuangia</taxon>
    </lineage>
</organism>